<dbReference type="CDD" id="cd00096">
    <property type="entry name" value="Ig"/>
    <property type="match status" value="1"/>
</dbReference>
<dbReference type="InterPro" id="IPR036179">
    <property type="entry name" value="Ig-like_dom_sf"/>
</dbReference>
<keyword evidence="1" id="KW-0812">Transmembrane</keyword>
<evidence type="ECO:0000313" key="4">
    <source>
        <dbReference type="Proteomes" id="UP000018467"/>
    </source>
</evidence>
<reference evidence="4" key="1">
    <citation type="submission" date="2013-03" db="EMBL/GenBank/DDBJ databases">
        <authorList>
            <person name="Jeffery W."/>
            <person name="Warren W."/>
            <person name="Wilson R.K."/>
        </authorList>
    </citation>
    <scope>NUCLEOTIDE SEQUENCE</scope>
    <source>
        <strain evidence="4">female</strain>
    </source>
</reference>
<feature type="domain" description="Ig-like" evidence="2">
    <location>
        <begin position="20"/>
        <end position="105"/>
    </location>
</feature>
<dbReference type="AlphaFoldDB" id="A0A3B1K8C8"/>
<dbReference type="InterPro" id="IPR003599">
    <property type="entry name" value="Ig_sub"/>
</dbReference>
<proteinExistence type="predicted"/>
<organism evidence="3 4">
    <name type="scientific">Astyanax mexicanus</name>
    <name type="common">Blind cave fish</name>
    <name type="synonym">Astyanax fasciatus mexicanus</name>
    <dbReference type="NCBI Taxonomy" id="7994"/>
    <lineage>
        <taxon>Eukaryota</taxon>
        <taxon>Metazoa</taxon>
        <taxon>Chordata</taxon>
        <taxon>Craniata</taxon>
        <taxon>Vertebrata</taxon>
        <taxon>Euteleostomi</taxon>
        <taxon>Actinopterygii</taxon>
        <taxon>Neopterygii</taxon>
        <taxon>Teleostei</taxon>
        <taxon>Ostariophysi</taxon>
        <taxon>Characiformes</taxon>
        <taxon>Characoidei</taxon>
        <taxon>Acestrorhamphidae</taxon>
        <taxon>Acestrorhamphinae</taxon>
        <taxon>Astyanax</taxon>
    </lineage>
</organism>
<dbReference type="PANTHER" id="PTHR15193:SF1">
    <property type="entry name" value="CD83 ANTIGEN"/>
    <property type="match status" value="1"/>
</dbReference>
<reference evidence="3" key="4">
    <citation type="submission" date="2025-09" db="UniProtKB">
        <authorList>
            <consortium name="Ensembl"/>
        </authorList>
    </citation>
    <scope>IDENTIFICATION</scope>
</reference>
<accession>A0A3B1K8C8</accession>
<dbReference type="Gene3D" id="2.60.40.10">
    <property type="entry name" value="Immunoglobulins"/>
    <property type="match status" value="1"/>
</dbReference>
<name>A0A3B1K8C8_ASTMX</name>
<dbReference type="PROSITE" id="PS50835">
    <property type="entry name" value="IG_LIKE"/>
    <property type="match status" value="1"/>
</dbReference>
<keyword evidence="1" id="KW-0472">Membrane</keyword>
<dbReference type="InterPro" id="IPR013783">
    <property type="entry name" value="Ig-like_fold"/>
</dbReference>
<dbReference type="PANTHER" id="PTHR15193">
    <property type="entry name" value="CD83 ANTIGEN"/>
    <property type="match status" value="1"/>
</dbReference>
<dbReference type="Bgee" id="ENSAMXG00000030708">
    <property type="expression patterns" value="Expressed in zone of skin and 13 other cell types or tissues"/>
</dbReference>
<dbReference type="Pfam" id="PF07679">
    <property type="entry name" value="I-set"/>
    <property type="match status" value="1"/>
</dbReference>
<feature type="transmembrane region" description="Helical" evidence="1">
    <location>
        <begin position="136"/>
        <end position="156"/>
    </location>
</feature>
<evidence type="ECO:0000313" key="3">
    <source>
        <dbReference type="Ensembl" id="ENSAMXP00000050226.1"/>
    </source>
</evidence>
<reference evidence="3" key="3">
    <citation type="submission" date="2025-08" db="UniProtKB">
        <authorList>
            <consortium name="Ensembl"/>
        </authorList>
    </citation>
    <scope>IDENTIFICATION</scope>
</reference>
<protein>
    <recommendedName>
        <fullName evidence="2">Ig-like domain-containing protein</fullName>
    </recommendedName>
</protein>
<sequence>MVALHCGTLEGTDHFKASCNDDVQLPCRVRDQTEKYRYVVWYRDNSAIIKRKNNDLTLFNNSTASLGVKESLVLWRVKPYDSGKYQCFLAADIGAKDAESQVTLTVSGITFSNDIRNEMLLTSCSILPIVLSLYRCYIYICVCVCVCVVVICVWLFCYNHFLTRLLCLGMQESERKTRKWQYEPTTQPQIYTANEPQTKQTQIIIYIHIYIYIYIYILYVYSISIFYIY</sequence>
<reference evidence="4" key="2">
    <citation type="journal article" date="2014" name="Nat. Commun.">
        <title>The cavefish genome reveals candidate genes for eye loss.</title>
        <authorList>
            <person name="McGaugh S.E."/>
            <person name="Gross J.B."/>
            <person name="Aken B."/>
            <person name="Blin M."/>
            <person name="Borowsky R."/>
            <person name="Chalopin D."/>
            <person name="Hinaux H."/>
            <person name="Jeffery W.R."/>
            <person name="Keene A."/>
            <person name="Ma L."/>
            <person name="Minx P."/>
            <person name="Murphy D."/>
            <person name="O'Quin K.E."/>
            <person name="Retaux S."/>
            <person name="Rohner N."/>
            <person name="Searle S.M."/>
            <person name="Stahl B.A."/>
            <person name="Tabin C."/>
            <person name="Volff J.N."/>
            <person name="Yoshizawa M."/>
            <person name="Warren W.C."/>
        </authorList>
    </citation>
    <scope>NUCLEOTIDE SEQUENCE [LARGE SCALE GENOMIC DNA]</scope>
    <source>
        <strain evidence="4">female</strain>
    </source>
</reference>
<keyword evidence="1" id="KW-1133">Transmembrane helix</keyword>
<feature type="transmembrane region" description="Helical" evidence="1">
    <location>
        <begin position="203"/>
        <end position="228"/>
    </location>
</feature>
<evidence type="ECO:0000256" key="1">
    <source>
        <dbReference type="SAM" id="Phobius"/>
    </source>
</evidence>
<evidence type="ECO:0000259" key="2">
    <source>
        <dbReference type="PROSITE" id="PS50835"/>
    </source>
</evidence>
<dbReference type="GeneTree" id="ENSGT00990000204979"/>
<dbReference type="SMART" id="SM00409">
    <property type="entry name" value="IG"/>
    <property type="match status" value="1"/>
</dbReference>
<dbReference type="SUPFAM" id="SSF48726">
    <property type="entry name" value="Immunoglobulin"/>
    <property type="match status" value="1"/>
</dbReference>
<dbReference type="InterPro" id="IPR013098">
    <property type="entry name" value="Ig_I-set"/>
</dbReference>
<dbReference type="Ensembl" id="ENSAMXT00000036794.1">
    <property type="protein sequence ID" value="ENSAMXP00000050226.1"/>
    <property type="gene ID" value="ENSAMXG00000030708.1"/>
</dbReference>
<keyword evidence="4" id="KW-1185">Reference proteome</keyword>
<dbReference type="STRING" id="7994.ENSAMXP00000050226"/>
<dbReference type="InParanoid" id="A0A3B1K8C8"/>
<dbReference type="InterPro" id="IPR007110">
    <property type="entry name" value="Ig-like_dom"/>
</dbReference>
<dbReference type="Proteomes" id="UP000018467">
    <property type="component" value="Unassembled WGS sequence"/>
</dbReference>